<evidence type="ECO:0000313" key="2">
    <source>
        <dbReference type="Proteomes" id="UP001598019"/>
    </source>
</evidence>
<dbReference type="Pfam" id="PF08843">
    <property type="entry name" value="AbiEii"/>
    <property type="match status" value="1"/>
</dbReference>
<dbReference type="Proteomes" id="UP001598019">
    <property type="component" value="Unassembled WGS sequence"/>
</dbReference>
<keyword evidence="2" id="KW-1185">Reference proteome</keyword>
<comment type="caution">
    <text evidence="1">The sequence shown here is derived from an EMBL/GenBank/DDBJ whole genome shotgun (WGS) entry which is preliminary data.</text>
</comment>
<reference evidence="1 2" key="1">
    <citation type="submission" date="2024-03" db="EMBL/GenBank/DDBJ databases">
        <title>Aquirufa genome sequencing.</title>
        <authorList>
            <person name="Pitt A."/>
            <person name="Hahn M.W."/>
        </authorList>
    </citation>
    <scope>NUCLEOTIDE SEQUENCE [LARGE SCALE GENOMIC DNA]</scope>
    <source>
        <strain evidence="1 2">HETE-83D</strain>
    </source>
</reference>
<dbReference type="Gene3D" id="3.10.450.620">
    <property type="entry name" value="JHP933, nucleotidyltransferase-like core domain"/>
    <property type="match status" value="1"/>
</dbReference>
<evidence type="ECO:0000313" key="1">
    <source>
        <dbReference type="EMBL" id="MFD3408645.1"/>
    </source>
</evidence>
<accession>A0ABW6DLK4</accession>
<dbReference type="EMBL" id="JBBKXX010000002">
    <property type="protein sequence ID" value="MFD3408645.1"/>
    <property type="molecule type" value="Genomic_DNA"/>
</dbReference>
<gene>
    <name evidence="1" type="ORF">SKC37_08245</name>
</gene>
<protein>
    <submittedName>
        <fullName evidence="1">Nucleotidyl transferase AbiEii/AbiGii toxin family protein</fullName>
    </submittedName>
</protein>
<proteinExistence type="predicted"/>
<keyword evidence="1" id="KW-0808">Transferase</keyword>
<dbReference type="RefSeq" id="WP_377981023.1">
    <property type="nucleotide sequence ID" value="NZ_JBBKXX010000002.1"/>
</dbReference>
<dbReference type="GO" id="GO:0016740">
    <property type="term" value="F:transferase activity"/>
    <property type="evidence" value="ECO:0007669"/>
    <property type="project" value="UniProtKB-KW"/>
</dbReference>
<dbReference type="InterPro" id="IPR014942">
    <property type="entry name" value="AbiEii"/>
</dbReference>
<sequence length="258" mass="29724">MLSYNSIQSAYPISLHSKGRFIIREYLQYKLLEIIYTSVFATKLIFLGGTNLRIVHGNQRFSEDLDFDNKGMSTGEFNELAELIIQKLSAEGYQVEIKTVFKGAFHCYIRFPSVLFNLGMSGHSEEKILLQLDTESQNYAYEPNLIFLNKFDVFTQIFTTPLETLLAQKYYAVLNRPRNKGRDFYDIVFILSKIKEPDYSYLEQKLGIKTPAQLKGAILSHCSTLNMNEMANDVAPFLFQPSEVIQVQNFPSYLRSIL</sequence>
<name>A0ABW6DLK4_9BACT</name>
<organism evidence="1 2">
    <name type="scientific">Aquirufa esocilacus</name>
    <dbReference type="NCBI Taxonomy" id="3096513"/>
    <lineage>
        <taxon>Bacteria</taxon>
        <taxon>Pseudomonadati</taxon>
        <taxon>Bacteroidota</taxon>
        <taxon>Cytophagia</taxon>
        <taxon>Cytophagales</taxon>
        <taxon>Flectobacillaceae</taxon>
        <taxon>Aquirufa</taxon>
    </lineage>
</organism>